<feature type="compositionally biased region" description="Low complexity" evidence="1">
    <location>
        <begin position="747"/>
        <end position="756"/>
    </location>
</feature>
<feature type="compositionally biased region" description="Acidic residues" evidence="1">
    <location>
        <begin position="463"/>
        <end position="473"/>
    </location>
</feature>
<feature type="region of interest" description="Disordered" evidence="1">
    <location>
        <begin position="723"/>
        <end position="809"/>
    </location>
</feature>
<dbReference type="Proteomes" id="UP001140510">
    <property type="component" value="Unassembled WGS sequence"/>
</dbReference>
<name>A0A9W8ZL30_9PLEO</name>
<feature type="region of interest" description="Disordered" evidence="1">
    <location>
        <begin position="646"/>
        <end position="673"/>
    </location>
</feature>
<keyword evidence="3" id="KW-1185">Reference proteome</keyword>
<feature type="compositionally biased region" description="Polar residues" evidence="1">
    <location>
        <begin position="13"/>
        <end position="27"/>
    </location>
</feature>
<dbReference type="EMBL" id="JAPEVA010000005">
    <property type="protein sequence ID" value="KAJ4411553.1"/>
    <property type="molecule type" value="Genomic_DNA"/>
</dbReference>
<gene>
    <name evidence="2" type="primary">CFD1_1</name>
    <name evidence="2" type="ORF">N0V91_001338</name>
</gene>
<proteinExistence type="predicted"/>
<organism evidence="2 3">
    <name type="scientific">Didymella pomorum</name>
    <dbReference type="NCBI Taxonomy" id="749634"/>
    <lineage>
        <taxon>Eukaryota</taxon>
        <taxon>Fungi</taxon>
        <taxon>Dikarya</taxon>
        <taxon>Ascomycota</taxon>
        <taxon>Pezizomycotina</taxon>
        <taxon>Dothideomycetes</taxon>
        <taxon>Pleosporomycetidae</taxon>
        <taxon>Pleosporales</taxon>
        <taxon>Pleosporineae</taxon>
        <taxon>Didymellaceae</taxon>
        <taxon>Didymella</taxon>
    </lineage>
</organism>
<sequence>MNETSPELHRATSWETANHGASTTKNGPSPHLTGQHEFARQDYALQPSNSHQVAQPAHRFAVQQGKQPHARIPNINRPPQELGNGGFSQYDDWTWQVHSRAATAQPPETLQHDVHINDQPYASQLLDKNANTRAEEQVKQEPAVHEQDNQDIFAEFTNEDVHKIVARASDETQEVVELAYHDASDPPSIQQEPESESRPFTEAVAQAERVEPTVKPTTMMEQTQEVSTNFAPQITSKNAATTSRAGAELAHLEPQVSSILATPTYGTQQQDSFEQNAQVPEQSIAEFELQLGNGKILLSPSIDSVIGAQRHSSEETASSRGGMDLAANSQLAMQWQGRQNLLCNVGLTADAVHMASVLLHGPRPAKDQSVARPATAMHQPRVLSNCSVRPPDGMHHSSTFPYNSNSMHTISPVATQYGQVQTPWMNPGWSYEAAPSQAFLSAKSLTRGGLPQGSMSSQRTTEAQEEGVTEVSDNDEPLVTRAPCHRSTTASPMPARAHLPNGLGSKAGIDAAAPVSSLENVKQDSVIELSDDDDEEAAAAISWKLPDFEVTYHPPATDKNLPMAKVSILGAKENLVRREVCLTEDHAHDEMELFLNVFLPAQQALQTPDPEPAHAVINFHTISVMVLETFVQYEIGDEMGRGYGFHGGNISSQVRRPSPSSSDEEPTRTRSGQDADVDEIFFAVIDRWRAGLISGKGTLKLIRGCQEFCEIALDVIHYVKEHGLSQPKPKKRKERSDKGIKRGPQGGAKETAAKGKATGKRKADTVEGKVPAKKTNVNELTGRKKAKNEVKKTKPKPKAKSSGITVTKK</sequence>
<dbReference type="OrthoDB" id="3796908at2759"/>
<comment type="caution">
    <text evidence="2">The sequence shown here is derived from an EMBL/GenBank/DDBJ whole genome shotgun (WGS) entry which is preliminary data.</text>
</comment>
<feature type="compositionally biased region" description="Low complexity" evidence="1">
    <location>
        <begin position="651"/>
        <end position="661"/>
    </location>
</feature>
<evidence type="ECO:0000313" key="3">
    <source>
        <dbReference type="Proteomes" id="UP001140510"/>
    </source>
</evidence>
<protein>
    <submittedName>
        <fullName evidence="2">Cytosolic Fe-S cluster assembly factor cfd1</fullName>
    </submittedName>
</protein>
<dbReference type="AlphaFoldDB" id="A0A9W8ZL30"/>
<reference evidence="2" key="1">
    <citation type="submission" date="2022-10" db="EMBL/GenBank/DDBJ databases">
        <title>Tapping the CABI collections for fungal endophytes: first genome assemblies for Collariella, Neodidymelliopsis, Ascochyta clinopodiicola, Didymella pomorum, Didymosphaeria variabile, Neocosmospora piperis and Neocucurbitaria cava.</title>
        <authorList>
            <person name="Hill R."/>
        </authorList>
    </citation>
    <scope>NUCLEOTIDE SEQUENCE</scope>
    <source>
        <strain evidence="2">IMI 355091</strain>
    </source>
</reference>
<feature type="region of interest" description="Disordered" evidence="1">
    <location>
        <begin position="1"/>
        <end position="88"/>
    </location>
</feature>
<evidence type="ECO:0000313" key="2">
    <source>
        <dbReference type="EMBL" id="KAJ4411553.1"/>
    </source>
</evidence>
<feature type="region of interest" description="Disordered" evidence="1">
    <location>
        <begin position="446"/>
        <end position="473"/>
    </location>
</feature>
<evidence type="ECO:0000256" key="1">
    <source>
        <dbReference type="SAM" id="MobiDB-lite"/>
    </source>
</evidence>
<feature type="compositionally biased region" description="Basic and acidic residues" evidence="1">
    <location>
        <begin position="1"/>
        <end position="12"/>
    </location>
</feature>
<accession>A0A9W8ZL30</accession>